<evidence type="ECO:0000259" key="1">
    <source>
        <dbReference type="PROSITE" id="PS51186"/>
    </source>
</evidence>
<dbReference type="Proteomes" id="UP000798808">
    <property type="component" value="Unassembled WGS sequence"/>
</dbReference>
<gene>
    <name evidence="2" type="ORF">E1163_15090</name>
</gene>
<dbReference type="CDD" id="cd04301">
    <property type="entry name" value="NAT_SF"/>
    <property type="match status" value="1"/>
</dbReference>
<dbReference type="Gene3D" id="3.40.630.30">
    <property type="match status" value="1"/>
</dbReference>
<feature type="domain" description="N-acetyltransferase" evidence="1">
    <location>
        <begin position="4"/>
        <end position="145"/>
    </location>
</feature>
<dbReference type="SUPFAM" id="SSF55729">
    <property type="entry name" value="Acyl-CoA N-acyltransferases (Nat)"/>
    <property type="match status" value="1"/>
</dbReference>
<sequence length="145" mass="16570">MNNIYIGECSIEDIIAIAEQIPEFENPYTLDEYKKRLSGVSFLALKAAVDGKNAGFKLGYELDGDTFYTWFGGVLPLYRQIGLAGQLANAQEGWAKARGYKRIRLKTRNYLKPMLIFAMKNGFNIVEIEERPDINENRIILQKEL</sequence>
<organism evidence="2 3">
    <name type="scientific">Fulvivirga kasyanovii</name>
    <dbReference type="NCBI Taxonomy" id="396812"/>
    <lineage>
        <taxon>Bacteria</taxon>
        <taxon>Pseudomonadati</taxon>
        <taxon>Bacteroidota</taxon>
        <taxon>Cytophagia</taxon>
        <taxon>Cytophagales</taxon>
        <taxon>Fulvivirgaceae</taxon>
        <taxon>Fulvivirga</taxon>
    </lineage>
</organism>
<name>A0ABW9RQH9_9BACT</name>
<dbReference type="InterPro" id="IPR000182">
    <property type="entry name" value="GNAT_dom"/>
</dbReference>
<evidence type="ECO:0000313" key="2">
    <source>
        <dbReference type="EMBL" id="MTI26281.1"/>
    </source>
</evidence>
<dbReference type="InterPro" id="IPR016181">
    <property type="entry name" value="Acyl_CoA_acyltransferase"/>
</dbReference>
<protein>
    <submittedName>
        <fullName evidence="2">GNAT family N-acetyltransferase</fullName>
    </submittedName>
</protein>
<accession>A0ABW9RQH9</accession>
<evidence type="ECO:0000313" key="3">
    <source>
        <dbReference type="Proteomes" id="UP000798808"/>
    </source>
</evidence>
<dbReference type="Pfam" id="PF00583">
    <property type="entry name" value="Acetyltransf_1"/>
    <property type="match status" value="1"/>
</dbReference>
<dbReference type="PROSITE" id="PS51186">
    <property type="entry name" value="GNAT"/>
    <property type="match status" value="1"/>
</dbReference>
<dbReference type="EMBL" id="SMLW01000573">
    <property type="protein sequence ID" value="MTI26281.1"/>
    <property type="molecule type" value="Genomic_DNA"/>
</dbReference>
<comment type="caution">
    <text evidence="2">The sequence shown here is derived from an EMBL/GenBank/DDBJ whole genome shotgun (WGS) entry which is preliminary data.</text>
</comment>
<proteinExistence type="predicted"/>
<reference evidence="2 3" key="1">
    <citation type="submission" date="2019-02" db="EMBL/GenBank/DDBJ databases">
        <authorList>
            <person name="Goldberg S.R."/>
            <person name="Haltli B.A."/>
            <person name="Correa H."/>
            <person name="Russell K.G."/>
        </authorList>
    </citation>
    <scope>NUCLEOTIDE SEQUENCE [LARGE SCALE GENOMIC DNA]</scope>
    <source>
        <strain evidence="2 3">JCM 16186</strain>
    </source>
</reference>
<dbReference type="RefSeq" id="WP_155173277.1">
    <property type="nucleotide sequence ID" value="NZ_BAAAFL010000015.1"/>
</dbReference>
<keyword evidence="3" id="KW-1185">Reference proteome</keyword>